<reference evidence="2 3" key="1">
    <citation type="submission" date="2019-02" db="EMBL/GenBank/DDBJ databases">
        <title>Genome sequencing of the rare red list fungi Dentipellis fragilis.</title>
        <authorList>
            <person name="Buettner E."/>
            <person name="Kellner H."/>
        </authorList>
    </citation>
    <scope>NUCLEOTIDE SEQUENCE [LARGE SCALE GENOMIC DNA]</scope>
    <source>
        <strain evidence="2 3">DSM 105465</strain>
    </source>
</reference>
<protein>
    <recommendedName>
        <fullName evidence="4">F-box domain-containing protein</fullName>
    </recommendedName>
</protein>
<accession>A0A4Y9YQE9</accession>
<evidence type="ECO:0008006" key="4">
    <source>
        <dbReference type="Google" id="ProtNLM"/>
    </source>
</evidence>
<feature type="region of interest" description="Disordered" evidence="1">
    <location>
        <begin position="1"/>
        <end position="20"/>
    </location>
</feature>
<dbReference type="Gene3D" id="3.80.10.10">
    <property type="entry name" value="Ribonuclease Inhibitor"/>
    <property type="match status" value="1"/>
</dbReference>
<keyword evidence="3" id="KW-1185">Reference proteome</keyword>
<dbReference type="EMBL" id="SEOQ01000424">
    <property type="protein sequence ID" value="TFY63269.1"/>
    <property type="molecule type" value="Genomic_DNA"/>
</dbReference>
<evidence type="ECO:0000313" key="2">
    <source>
        <dbReference type="EMBL" id="TFY63269.1"/>
    </source>
</evidence>
<feature type="compositionally biased region" description="Low complexity" evidence="1">
    <location>
        <begin position="1"/>
        <end position="11"/>
    </location>
</feature>
<comment type="caution">
    <text evidence="2">The sequence shown here is derived from an EMBL/GenBank/DDBJ whole genome shotgun (WGS) entry which is preliminary data.</text>
</comment>
<name>A0A4Y9YQE9_9AGAM</name>
<organism evidence="2 3">
    <name type="scientific">Dentipellis fragilis</name>
    <dbReference type="NCBI Taxonomy" id="205917"/>
    <lineage>
        <taxon>Eukaryota</taxon>
        <taxon>Fungi</taxon>
        <taxon>Dikarya</taxon>
        <taxon>Basidiomycota</taxon>
        <taxon>Agaricomycotina</taxon>
        <taxon>Agaricomycetes</taxon>
        <taxon>Russulales</taxon>
        <taxon>Hericiaceae</taxon>
        <taxon>Dentipellis</taxon>
    </lineage>
</organism>
<dbReference type="InterPro" id="IPR032675">
    <property type="entry name" value="LRR_dom_sf"/>
</dbReference>
<sequence length="484" mass="55688">MADDPSPSFSLDPPPETQLSRSPHIQEVWLVFSLGYRWLIEHEQQEIEITGIVTRPQPETCYFNTLPLELVWQIFTCYWESRHNHRRLHFYNLRCAARKRLCLVCRGWYWAALSLRILWADIFVKPGGECLEITKLFLERSNCWPLDISIEWDCKDPTIAFDGIVDVLSRDAWRWRRTFTAARPFDVPVSLMSMRLLKLPYLHFKYSAPKLSLLMVQDTTMNFERASFTQLTALALIYDPPRSPGVDPPTLLNVLNSCPNLQKLQFFDCHLLEQPSGERLPVVTLSVLETLDIYDCSSCRPISPESRICYLLSSLILPQLRTLCLRLGERATGYFFQLLFPSGPTRERIVAILQSVEVLLLSLSLSDDLKAALSDLFVHLPQLRVFLIDVLPIWHPNTARLIVDVMTDPGALPKLATVAWSGHLEEMLRRMLTGRHRIGLPVKKLVVHTDTAQDEWFARNVDNLVLVQTKAIHQVFDPAGFPLF</sequence>
<evidence type="ECO:0000256" key="1">
    <source>
        <dbReference type="SAM" id="MobiDB-lite"/>
    </source>
</evidence>
<dbReference type="SUPFAM" id="SSF52047">
    <property type="entry name" value="RNI-like"/>
    <property type="match status" value="1"/>
</dbReference>
<evidence type="ECO:0000313" key="3">
    <source>
        <dbReference type="Proteomes" id="UP000298327"/>
    </source>
</evidence>
<dbReference type="AlphaFoldDB" id="A0A4Y9YQE9"/>
<dbReference type="Proteomes" id="UP000298327">
    <property type="component" value="Unassembled WGS sequence"/>
</dbReference>
<gene>
    <name evidence="2" type="ORF">EVG20_g6384</name>
</gene>
<proteinExistence type="predicted"/>